<evidence type="ECO:0000313" key="1">
    <source>
        <dbReference type="EMBL" id="CAE7761821.1"/>
    </source>
</evidence>
<sequence length="470" mass="50707">MGAAGNMAAILIANTWFDDSRQHVRRLAVEILGHCVGCGIAEALDAAAGHLQDARFFVRKGAVEVLGRGAVQGNRRAAVLLRASLEDAFLDVRDLAWRWHVRVVRAAASWLGDERTDSGLELLTALAQLGDRHALLAAADRLGSSSVICRQAAVDILGEGASQGHPLAVLALAMCIPEADQELEVNERILKAKQSLSTSSRDILHALDGHLEVDALNSIAQREAGEQSQQNHHEIVHQALRHLAAEGIASAVLFILDLRRDSTEIQLHAGEAPCSREARETSAALNVLSAVRESNMRTCPCNDFPVLEASDSYVEMSALEVLQASARQGDHQAIAAICQSLEASRADVREKALDVLGGIPMQPFLAESLAKRLAHDRSEVRQVAVSLLCRNADKDLVFDLAVSHLDSPCAGARQSAIRLLAGVAEDCPNCLPALRTRLCDEEVEVRQEALTALCTLDRCARAQRLQVHSD</sequence>
<dbReference type="AlphaFoldDB" id="A0A812Y178"/>
<reference evidence="1" key="1">
    <citation type="submission" date="2021-02" db="EMBL/GenBank/DDBJ databases">
        <authorList>
            <person name="Dougan E. K."/>
            <person name="Rhodes N."/>
            <person name="Thang M."/>
            <person name="Chan C."/>
        </authorList>
    </citation>
    <scope>NUCLEOTIDE SEQUENCE</scope>
</reference>
<organism evidence="1 2">
    <name type="scientific">Symbiodinium pilosum</name>
    <name type="common">Dinoflagellate</name>
    <dbReference type="NCBI Taxonomy" id="2952"/>
    <lineage>
        <taxon>Eukaryota</taxon>
        <taxon>Sar</taxon>
        <taxon>Alveolata</taxon>
        <taxon>Dinophyceae</taxon>
        <taxon>Suessiales</taxon>
        <taxon>Symbiodiniaceae</taxon>
        <taxon>Symbiodinium</taxon>
    </lineage>
</organism>
<dbReference type="Proteomes" id="UP000649617">
    <property type="component" value="Unassembled WGS sequence"/>
</dbReference>
<accession>A0A812Y178</accession>
<dbReference type="EMBL" id="CAJNIZ010047082">
    <property type="protein sequence ID" value="CAE7761821.1"/>
    <property type="molecule type" value="Genomic_DNA"/>
</dbReference>
<dbReference type="OrthoDB" id="427518at2759"/>
<name>A0A812Y178_SYMPI</name>
<keyword evidence="2" id="KW-1185">Reference proteome</keyword>
<comment type="caution">
    <text evidence="1">The sequence shown here is derived from an EMBL/GenBank/DDBJ whole genome shotgun (WGS) entry which is preliminary data.</text>
</comment>
<dbReference type="InterPro" id="IPR011989">
    <property type="entry name" value="ARM-like"/>
</dbReference>
<dbReference type="InterPro" id="IPR016024">
    <property type="entry name" value="ARM-type_fold"/>
</dbReference>
<gene>
    <name evidence="1" type="ORF">SPIL2461_LOCUS22240</name>
</gene>
<dbReference type="Gene3D" id="1.25.10.10">
    <property type="entry name" value="Leucine-rich Repeat Variant"/>
    <property type="match status" value="2"/>
</dbReference>
<protein>
    <submittedName>
        <fullName evidence="1">Uncharacterized protein</fullName>
    </submittedName>
</protein>
<dbReference type="SUPFAM" id="SSF48371">
    <property type="entry name" value="ARM repeat"/>
    <property type="match status" value="1"/>
</dbReference>
<proteinExistence type="predicted"/>
<evidence type="ECO:0000313" key="2">
    <source>
        <dbReference type="Proteomes" id="UP000649617"/>
    </source>
</evidence>